<evidence type="ECO:0000313" key="2">
    <source>
        <dbReference type="EMBL" id="ANQ06646.1"/>
    </source>
</evidence>
<evidence type="ECO:0000256" key="1">
    <source>
        <dbReference type="SAM" id="Phobius"/>
    </source>
</evidence>
<keyword evidence="3" id="KW-1185">Reference proteome</keyword>
<gene>
    <name evidence="2" type="ORF">PCOAH_00009200</name>
</gene>
<keyword evidence="1" id="KW-0472">Membrane</keyword>
<keyword evidence="1" id="KW-0812">Transmembrane</keyword>
<reference evidence="3" key="1">
    <citation type="submission" date="2016-06" db="EMBL/GenBank/DDBJ databases">
        <title>First high quality genome sequence of Plasmodium coatneyi using continuous long reads from single molecule, real-time sequencing.</title>
        <authorList>
            <person name="Chien J.-T."/>
            <person name="Pakala S.B."/>
            <person name="Geraldo J.A."/>
            <person name="Lapp S.A."/>
            <person name="Barnwell J.W."/>
            <person name="Kissinger J.C."/>
            <person name="Galinski M.R."/>
            <person name="Humphrey J.C."/>
        </authorList>
    </citation>
    <scope>NUCLEOTIDE SEQUENCE [LARGE SCALE GENOMIC DNA]</scope>
    <source>
        <strain evidence="3">Hackeri</strain>
    </source>
</reference>
<name>A0A1B1DV24_9APIC</name>
<dbReference type="VEuPathDB" id="PlasmoDB:PCOAH_00009200"/>
<keyword evidence="1" id="KW-1133">Transmembrane helix</keyword>
<accession>A0A1B1DV24</accession>
<dbReference type="OrthoDB" id="346528at2759"/>
<proteinExistence type="predicted"/>
<protein>
    <submittedName>
        <fullName evidence="2">Uncharacterized protein</fullName>
    </submittedName>
</protein>
<dbReference type="EMBL" id="CP016242">
    <property type="protein sequence ID" value="ANQ06646.1"/>
    <property type="molecule type" value="Genomic_DNA"/>
</dbReference>
<dbReference type="Proteomes" id="UP000092716">
    <property type="component" value="Chromosome 4"/>
</dbReference>
<evidence type="ECO:0000313" key="3">
    <source>
        <dbReference type="Proteomes" id="UP000092716"/>
    </source>
</evidence>
<dbReference type="AlphaFoldDB" id="A0A1B1DV24"/>
<sequence length="195" mass="22498">MCLNSRVSGQTNSSTKCLLKLKKSSSSKLHRGRRSHLTFGTKHYCKGGRTSPPLQLDSDTPAANTHLQISTSNMKVARQLFIFSHKRFLGNIVRGPQPKEIAKNVEYAMDLLHKKSYTYQDFKQKCESLRIFVYFGLVGVLSVDLLINPLKSSYWDRFFPLNMFTSFSHFFKNSEDDIFRHNGSASYEQYVRLIR</sequence>
<dbReference type="RefSeq" id="XP_019913341.1">
    <property type="nucleotide sequence ID" value="XM_020057729.1"/>
</dbReference>
<dbReference type="KEGG" id="pcot:PCOAH_00009200"/>
<organism evidence="2 3">
    <name type="scientific">Plasmodium coatneyi</name>
    <dbReference type="NCBI Taxonomy" id="208452"/>
    <lineage>
        <taxon>Eukaryota</taxon>
        <taxon>Sar</taxon>
        <taxon>Alveolata</taxon>
        <taxon>Apicomplexa</taxon>
        <taxon>Aconoidasida</taxon>
        <taxon>Haemosporida</taxon>
        <taxon>Plasmodiidae</taxon>
        <taxon>Plasmodium</taxon>
    </lineage>
</organism>
<feature type="transmembrane region" description="Helical" evidence="1">
    <location>
        <begin position="131"/>
        <end position="150"/>
    </location>
</feature>
<dbReference type="GeneID" id="30907643"/>